<dbReference type="Gene3D" id="3.20.20.100">
    <property type="entry name" value="NADP-dependent oxidoreductase domain"/>
    <property type="match status" value="1"/>
</dbReference>
<dbReference type="SUPFAM" id="SSF52218">
    <property type="entry name" value="Flavoproteins"/>
    <property type="match status" value="1"/>
</dbReference>
<evidence type="ECO:0000259" key="6">
    <source>
        <dbReference type="Pfam" id="PF12682"/>
    </source>
</evidence>
<dbReference type="Proteomes" id="UP000094067">
    <property type="component" value="Unassembled WGS sequence"/>
</dbReference>
<evidence type="ECO:0000256" key="1">
    <source>
        <dbReference type="ARBA" id="ARBA00007905"/>
    </source>
</evidence>
<dbReference type="InterPro" id="IPR008254">
    <property type="entry name" value="Flavodoxin/NO_synth"/>
</dbReference>
<dbReference type="PANTHER" id="PTHR43827">
    <property type="entry name" value="2,5-DIKETO-D-GLUCONIC ACID REDUCTASE"/>
    <property type="match status" value="1"/>
</dbReference>
<dbReference type="EMBL" id="MCGH01000002">
    <property type="protein sequence ID" value="ODM07071.1"/>
    <property type="molecule type" value="Genomic_DNA"/>
</dbReference>
<evidence type="ECO:0000256" key="4">
    <source>
        <dbReference type="SAM" id="MobiDB-lite"/>
    </source>
</evidence>
<name>A0A1E3AF98_9FIRM</name>
<dbReference type="InterPro" id="IPR023210">
    <property type="entry name" value="NADP_OxRdtase_dom"/>
</dbReference>
<dbReference type="InterPro" id="IPR029039">
    <property type="entry name" value="Flavoprotein-like_sf"/>
</dbReference>
<feature type="domain" description="NADP-dependent oxidoreductase" evidence="5">
    <location>
        <begin position="271"/>
        <end position="513"/>
    </location>
</feature>
<dbReference type="GO" id="GO:0016616">
    <property type="term" value="F:oxidoreductase activity, acting on the CH-OH group of donors, NAD or NADP as acceptor"/>
    <property type="evidence" value="ECO:0007669"/>
    <property type="project" value="UniProtKB-ARBA"/>
</dbReference>
<organism evidence="7 8">
    <name type="scientific">Eisenbergiella tayi</name>
    <dbReference type="NCBI Taxonomy" id="1432052"/>
    <lineage>
        <taxon>Bacteria</taxon>
        <taxon>Bacillati</taxon>
        <taxon>Bacillota</taxon>
        <taxon>Clostridia</taxon>
        <taxon>Lachnospirales</taxon>
        <taxon>Lachnospiraceae</taxon>
        <taxon>Eisenbergiella</taxon>
    </lineage>
</organism>
<comment type="caution">
    <text evidence="7">The sequence shown here is derived from an EMBL/GenBank/DDBJ whole genome shotgun (WGS) entry which is preliminary data.</text>
</comment>
<proteinExistence type="inferred from homology"/>
<dbReference type="PANTHER" id="PTHR43827:SF3">
    <property type="entry name" value="NADP-DEPENDENT OXIDOREDUCTASE DOMAIN-CONTAINING PROTEIN"/>
    <property type="match status" value="1"/>
</dbReference>
<dbReference type="Gene3D" id="3.40.50.360">
    <property type="match status" value="1"/>
</dbReference>
<dbReference type="FunFam" id="3.20.20.100:FF:000002">
    <property type="entry name" value="2,5-diketo-D-gluconic acid reductase A"/>
    <property type="match status" value="1"/>
</dbReference>
<feature type="region of interest" description="Disordered" evidence="4">
    <location>
        <begin position="125"/>
        <end position="153"/>
    </location>
</feature>
<evidence type="ECO:0000313" key="8">
    <source>
        <dbReference type="Proteomes" id="UP000094067"/>
    </source>
</evidence>
<dbReference type="InterPro" id="IPR020471">
    <property type="entry name" value="AKR"/>
</dbReference>
<dbReference type="Pfam" id="PF12682">
    <property type="entry name" value="Flavodoxin_4"/>
    <property type="match status" value="1"/>
</dbReference>
<evidence type="ECO:0000256" key="2">
    <source>
        <dbReference type="ARBA" id="ARBA00022857"/>
    </source>
</evidence>
<sequence>MKKHGFDRKRLSKRSANLGDMDFGTRMKRVIACFCVLLTAPGLAACGKGAQVPQPEPSAALQTSLELPTEIPDDDTLDTSNMKKQSTILVAYFSASGTTEKIAQYAADILEADIYEIVPETPYTQEDLDYNNSSSRANREQSDPSARPAISGEVGDMQNYDTVFLAYPIWHGQAPRIISTFLESYDFSGKTIVPFCTSHSSGIGSSDTNLHSLCPDTAAWRPGERFPAGTTKESVKEWIDNLDISAENTVGSFDFGTKTVLLNSGYEMPIIGLGTYSLSDEECARSVSALLEAGGRLIDTAYMYHNEAAVGKAIRESGVPRDEIFVITKLYPNQFANAAEAIDEALQRMGLTYIDLMLLHHPGENDVHAYKAMEQAAADGKIRSVGLSNWYVEELTEFLPQVTVTPALVQNEIHPYYQENDVIPFIQDLGIVVQGWYPLGGRGHTSELLGDETISEIAAAHDVSSAQVILRWNLQKGVGVIPGSGNPEHIRENLDLFGFSLSEEEMERMNALDRGEKHDWY</sequence>
<evidence type="ECO:0000259" key="5">
    <source>
        <dbReference type="Pfam" id="PF00248"/>
    </source>
</evidence>
<dbReference type="AlphaFoldDB" id="A0A1E3AF98"/>
<comment type="similarity">
    <text evidence="1">Belongs to the aldo/keto reductase family.</text>
</comment>
<feature type="domain" description="Flavodoxin-like" evidence="6">
    <location>
        <begin position="88"/>
        <end position="241"/>
    </location>
</feature>
<keyword evidence="3 7" id="KW-0560">Oxidoreductase</keyword>
<reference evidence="7 8" key="1">
    <citation type="submission" date="2016-07" db="EMBL/GenBank/DDBJ databases">
        <title>Characterization of isolates of Eisenbergiella tayi derived from blood cultures, using whole genome sequencing.</title>
        <authorList>
            <person name="Burdz T."/>
            <person name="Wiebe D."/>
            <person name="Huynh C."/>
            <person name="Bernard K."/>
        </authorList>
    </citation>
    <scope>NUCLEOTIDE SEQUENCE [LARGE SCALE GENOMIC DNA]</scope>
    <source>
        <strain evidence="7 8">NML 110608</strain>
    </source>
</reference>
<accession>A0A1E3AF98</accession>
<evidence type="ECO:0000256" key="3">
    <source>
        <dbReference type="ARBA" id="ARBA00023002"/>
    </source>
</evidence>
<dbReference type="Pfam" id="PF00248">
    <property type="entry name" value="Aldo_ket_red"/>
    <property type="match status" value="1"/>
</dbReference>
<keyword evidence="2" id="KW-0521">NADP</keyword>
<dbReference type="SUPFAM" id="SSF51430">
    <property type="entry name" value="NAD(P)-linked oxidoreductase"/>
    <property type="match status" value="1"/>
</dbReference>
<dbReference type="PRINTS" id="PR00069">
    <property type="entry name" value="ALDKETRDTASE"/>
</dbReference>
<dbReference type="CDD" id="cd19071">
    <property type="entry name" value="AKR_AKR1-5-like"/>
    <property type="match status" value="1"/>
</dbReference>
<dbReference type="GO" id="GO:0016651">
    <property type="term" value="F:oxidoreductase activity, acting on NAD(P)H"/>
    <property type="evidence" value="ECO:0007669"/>
    <property type="project" value="UniProtKB-ARBA"/>
</dbReference>
<gene>
    <name evidence="7" type="ORF">BEI61_02961</name>
</gene>
<dbReference type="PATRIC" id="fig|1432052.4.peg.3300"/>
<dbReference type="EC" id="1.-.-.-" evidence="7"/>
<dbReference type="GO" id="GO:0010181">
    <property type="term" value="F:FMN binding"/>
    <property type="evidence" value="ECO:0007669"/>
    <property type="project" value="InterPro"/>
</dbReference>
<dbReference type="InterPro" id="IPR036812">
    <property type="entry name" value="NAD(P)_OxRdtase_dom_sf"/>
</dbReference>
<protein>
    <submittedName>
        <fullName evidence="7">Putative oxidoreductase</fullName>
        <ecNumber evidence="7">1.-.-.-</ecNumber>
    </submittedName>
</protein>
<dbReference type="RefSeq" id="WP_069152814.1">
    <property type="nucleotide sequence ID" value="NZ_CAJLDD010000002.1"/>
</dbReference>
<evidence type="ECO:0000313" key="7">
    <source>
        <dbReference type="EMBL" id="ODM07071.1"/>
    </source>
</evidence>